<dbReference type="EMBL" id="OV696690">
    <property type="protein sequence ID" value="CAH1264632.1"/>
    <property type="molecule type" value="Genomic_DNA"/>
</dbReference>
<evidence type="ECO:0000259" key="1">
    <source>
        <dbReference type="Pfam" id="PF00144"/>
    </source>
</evidence>
<dbReference type="OrthoDB" id="5946976at2759"/>
<gene>
    <name evidence="2" type="primary">Hypp3041</name>
    <name evidence="2" type="ORF">BLAG_LOCUS18946</name>
</gene>
<keyword evidence="3" id="KW-1185">Reference proteome</keyword>
<feature type="domain" description="Beta-lactamase-related" evidence="1">
    <location>
        <begin position="44"/>
        <end position="395"/>
    </location>
</feature>
<evidence type="ECO:0000313" key="2">
    <source>
        <dbReference type="EMBL" id="CAH1264632.1"/>
    </source>
</evidence>
<name>A0A8J9ZYL2_BRALA</name>
<dbReference type="Pfam" id="PF00144">
    <property type="entry name" value="Beta-lactamase"/>
    <property type="match status" value="1"/>
</dbReference>
<proteinExistence type="predicted"/>
<dbReference type="PANTHER" id="PTHR46825">
    <property type="entry name" value="D-ALANYL-D-ALANINE-CARBOXYPEPTIDASE/ENDOPEPTIDASE AMPH"/>
    <property type="match status" value="1"/>
</dbReference>
<dbReference type="InterPro" id="IPR012338">
    <property type="entry name" value="Beta-lactam/transpept-like"/>
</dbReference>
<dbReference type="PROSITE" id="PS51257">
    <property type="entry name" value="PROKAR_LIPOPROTEIN"/>
    <property type="match status" value="1"/>
</dbReference>
<dbReference type="PANTHER" id="PTHR46825:SF15">
    <property type="entry name" value="BETA-LACTAMASE-RELATED DOMAIN-CONTAINING PROTEIN"/>
    <property type="match status" value="1"/>
</dbReference>
<reference evidence="2" key="1">
    <citation type="submission" date="2022-01" db="EMBL/GenBank/DDBJ databases">
        <authorList>
            <person name="Braso-Vives M."/>
        </authorList>
    </citation>
    <scope>NUCLEOTIDE SEQUENCE</scope>
</reference>
<dbReference type="InterPro" id="IPR050491">
    <property type="entry name" value="AmpC-like"/>
</dbReference>
<protein>
    <submittedName>
        <fullName evidence="2">Hypp3041 protein</fullName>
    </submittedName>
</protein>
<dbReference type="SUPFAM" id="SSF56601">
    <property type="entry name" value="beta-lactamase/transpeptidase-like"/>
    <property type="match status" value="1"/>
</dbReference>
<dbReference type="Gene3D" id="3.40.710.10">
    <property type="entry name" value="DD-peptidase/beta-lactamase superfamily"/>
    <property type="match status" value="1"/>
</dbReference>
<dbReference type="Proteomes" id="UP000838412">
    <property type="component" value="Chromosome 5"/>
</dbReference>
<evidence type="ECO:0000313" key="3">
    <source>
        <dbReference type="Proteomes" id="UP000838412"/>
    </source>
</evidence>
<dbReference type="InterPro" id="IPR001466">
    <property type="entry name" value="Beta-lactam-related"/>
</dbReference>
<dbReference type="AlphaFoldDB" id="A0A8J9ZYL2"/>
<organism evidence="2 3">
    <name type="scientific">Branchiostoma lanceolatum</name>
    <name type="common">Common lancelet</name>
    <name type="synonym">Amphioxus lanceolatum</name>
    <dbReference type="NCBI Taxonomy" id="7740"/>
    <lineage>
        <taxon>Eukaryota</taxon>
        <taxon>Metazoa</taxon>
        <taxon>Chordata</taxon>
        <taxon>Cephalochordata</taxon>
        <taxon>Leptocardii</taxon>
        <taxon>Amphioxiformes</taxon>
        <taxon>Branchiostomatidae</taxon>
        <taxon>Branchiostoma</taxon>
    </lineage>
</organism>
<sequence length="585" mass="65271">MKVLCLTCISDMKVAMVGTIWWLLACLVFTTASPDLQQRLQDLDTFVQNLMKCQSRPVVGLTVSVVKDGQTIFSKGYGQRDLQTGQAVDNRTLFCVGSISKSFTSALLASILAEREDVSWDTVLTDILGPSFRFRDQFRTKEATLRDLLAHKTGLENLVFAVRMGQNIDRAELGRRMQYYRQVFPLRTLFYYNNPVYTLAGHVAEKVAGKPYETLLRERVLRPLGMNDTVYMAEALKDGNFSNFAQSYRTYNLTGPSKAFSREEFRVLDLHLPAGGVVSNALDMARYMKFHLSGGRDAAGRAVVSEGTLRQTHTADFLMPDGFTMDKVEPDWPVEVAMTQGYGMGWWIGTYRGYRRVQHSGSVEGFSSLLSLFPGVSGGVFTSANGPSSPEVNRDVHQVIHSQVGDILIGKHHWLNATTACTYPEPWWTRPEPNSTVLPEISYNFPRDKRDYEGVYGNYAGGNVTISLNKTDDKLYFSLGLIGRGLVLPTESADCILLRCQGPLAYFPYIVTDVEEKDGKIFSFSLQISPPEPPIVFEQGLKLTDPDPTEPKWGDCTGVSGSPRGATWNNVIMILLFFASISYLI</sequence>
<accession>A0A8J9ZYL2</accession>